<proteinExistence type="predicted"/>
<keyword evidence="2" id="KW-0812">Transmembrane</keyword>
<feature type="transmembrane region" description="Helical" evidence="2">
    <location>
        <begin position="240"/>
        <end position="261"/>
    </location>
</feature>
<evidence type="ECO:0000256" key="1">
    <source>
        <dbReference type="SAM" id="MobiDB-lite"/>
    </source>
</evidence>
<dbReference type="InterPro" id="IPR046542">
    <property type="entry name" value="DUF6801"/>
</dbReference>
<evidence type="ECO:0000313" key="4">
    <source>
        <dbReference type="EMBL" id="GAA1160953.1"/>
    </source>
</evidence>
<feature type="compositionally biased region" description="Low complexity" evidence="1">
    <location>
        <begin position="184"/>
        <end position="206"/>
    </location>
</feature>
<keyword evidence="5" id="KW-1185">Reference proteome</keyword>
<evidence type="ECO:0000313" key="5">
    <source>
        <dbReference type="Proteomes" id="UP001501371"/>
    </source>
</evidence>
<comment type="caution">
    <text evidence="4">The sequence shown here is derived from an EMBL/GenBank/DDBJ whole genome shotgun (WGS) entry which is preliminary data.</text>
</comment>
<gene>
    <name evidence="4" type="ORF">GCM10009654_16700</name>
</gene>
<dbReference type="Proteomes" id="UP001501371">
    <property type="component" value="Unassembled WGS sequence"/>
</dbReference>
<dbReference type="EMBL" id="BAAAKV010000011">
    <property type="protein sequence ID" value="GAA1160953.1"/>
    <property type="molecule type" value="Genomic_DNA"/>
</dbReference>
<name>A0ABN1UPQ4_9ACTN</name>
<keyword evidence="2" id="KW-1133">Transmembrane helix</keyword>
<protein>
    <recommendedName>
        <fullName evidence="3">DUF6801 domain-containing protein</fullName>
    </recommendedName>
</protein>
<dbReference type="Pfam" id="PF20611">
    <property type="entry name" value="DUF6801"/>
    <property type="match status" value="1"/>
</dbReference>
<organism evidence="4 5">
    <name type="scientific">Streptomyces hebeiensis</name>
    <dbReference type="NCBI Taxonomy" id="229486"/>
    <lineage>
        <taxon>Bacteria</taxon>
        <taxon>Bacillati</taxon>
        <taxon>Actinomycetota</taxon>
        <taxon>Actinomycetes</taxon>
        <taxon>Kitasatosporales</taxon>
        <taxon>Streptomycetaceae</taxon>
        <taxon>Streptomyces</taxon>
    </lineage>
</organism>
<feature type="region of interest" description="Disordered" evidence="1">
    <location>
        <begin position="184"/>
        <end position="233"/>
    </location>
</feature>
<accession>A0ABN1UPQ4</accession>
<evidence type="ECO:0000259" key="3">
    <source>
        <dbReference type="Pfam" id="PF20611"/>
    </source>
</evidence>
<reference evidence="4 5" key="1">
    <citation type="journal article" date="2019" name="Int. J. Syst. Evol. Microbiol.">
        <title>The Global Catalogue of Microorganisms (GCM) 10K type strain sequencing project: providing services to taxonomists for standard genome sequencing and annotation.</title>
        <authorList>
            <consortium name="The Broad Institute Genomics Platform"/>
            <consortium name="The Broad Institute Genome Sequencing Center for Infectious Disease"/>
            <person name="Wu L."/>
            <person name="Ma J."/>
        </authorList>
    </citation>
    <scope>NUCLEOTIDE SEQUENCE [LARGE SCALE GENOMIC DNA]</scope>
    <source>
        <strain evidence="4 5">JCM 12696</strain>
    </source>
</reference>
<keyword evidence="2" id="KW-0472">Membrane</keyword>
<feature type="domain" description="DUF6801" evidence="3">
    <location>
        <begin position="28"/>
        <end position="177"/>
    </location>
</feature>
<sequence length="267" mass="26697">MAAGFAGASVGVFGAGPAAADPVPLELRYTCSLPGVFDRSGTVRIDANVPKSAAVGKLTPTFVIRAAVPLNAADARGLHDAGVRTIEGTVEAKVRVTAQEDVINRTVPFHVVSANVPASGAFSVKATGTAPRLTFNRPGRAKITVGDLVMHVTASGAFTIKLDVPCKLKAGQNNVLASFDIAGTGTTTGPAPSGTTATATSGTAGSRNPSEGARAGATTDGPADLSGSMATTGSQGTRSLIPLAAGSVVLGTIAVAAAFRFRSRRSR</sequence>
<evidence type="ECO:0000256" key="2">
    <source>
        <dbReference type="SAM" id="Phobius"/>
    </source>
</evidence>